<dbReference type="EMBL" id="CAATIB010000003">
    <property type="protein sequence ID" value="VNQ41387.1"/>
    <property type="molecule type" value="Genomic_DNA"/>
</dbReference>
<name>A0A4J2CDD9_STREE</name>
<dbReference type="AlphaFoldDB" id="A0A4J2CDD9"/>
<feature type="transmembrane region" description="Helical" evidence="1">
    <location>
        <begin position="29"/>
        <end position="58"/>
    </location>
</feature>
<accession>A0A4J2CDD9</accession>
<proteinExistence type="predicted"/>
<sequence length="61" mass="6303">MTNFDILDNQFLSLSENELSDIDGGLAPLVIFGVAVSWKAIAGGTALIGSGLAAGYFLGRD</sequence>
<evidence type="ECO:0000313" key="2">
    <source>
        <dbReference type="EMBL" id="VNQ41387.1"/>
    </source>
</evidence>
<keyword evidence="1" id="KW-0472">Membrane</keyword>
<protein>
    <submittedName>
        <fullName evidence="2">Excreted peptide</fullName>
    </submittedName>
</protein>
<organism evidence="2">
    <name type="scientific">Streptococcus pneumoniae</name>
    <dbReference type="NCBI Taxonomy" id="1313"/>
    <lineage>
        <taxon>Bacteria</taxon>
        <taxon>Bacillati</taxon>
        <taxon>Bacillota</taxon>
        <taxon>Bacilli</taxon>
        <taxon>Lactobacillales</taxon>
        <taxon>Streptococcaceae</taxon>
        <taxon>Streptococcus</taxon>
    </lineage>
</organism>
<evidence type="ECO:0000256" key="1">
    <source>
        <dbReference type="SAM" id="Phobius"/>
    </source>
</evidence>
<dbReference type="RefSeq" id="WP_061368207.1">
    <property type="nucleotide sequence ID" value="NZ_FIXK01000043.1"/>
</dbReference>
<reference evidence="2" key="1">
    <citation type="submission" date="2019-04" db="EMBL/GenBank/DDBJ databases">
        <authorList>
            <consortium name="Pathogen Informatics"/>
        </authorList>
    </citation>
    <scope>NUCLEOTIDE SEQUENCE</scope>
    <source>
        <strain evidence="2">GPSC30</strain>
    </source>
</reference>
<dbReference type="InterPro" id="IPR023991">
    <property type="entry name" value="Bacteriocin_IIb_lactobn/cerein"/>
</dbReference>
<keyword evidence="1" id="KW-0812">Transmembrane</keyword>
<keyword evidence="1" id="KW-1133">Transmembrane helix</keyword>
<gene>
    <name evidence="2" type="primary">cibA</name>
    <name evidence="2" type="ORF">SAMEA3381413_00384</name>
</gene>
<dbReference type="NCBIfam" id="TIGR03949">
    <property type="entry name" value="bact_IIb_cerein"/>
    <property type="match status" value="1"/>
</dbReference>